<dbReference type="EMBL" id="BGPR01007036">
    <property type="protein sequence ID" value="GBN23757.1"/>
    <property type="molecule type" value="Genomic_DNA"/>
</dbReference>
<reference evidence="3 4" key="1">
    <citation type="journal article" date="2019" name="Sci. Rep.">
        <title>Orb-weaving spider Araneus ventricosus genome elucidates the spidroin gene catalogue.</title>
        <authorList>
            <person name="Kono N."/>
            <person name="Nakamura H."/>
            <person name="Ohtoshi R."/>
            <person name="Moran D.A.P."/>
            <person name="Shinohara A."/>
            <person name="Yoshida Y."/>
            <person name="Fujiwara M."/>
            <person name="Mori M."/>
            <person name="Tomita M."/>
            <person name="Arakawa K."/>
        </authorList>
    </citation>
    <scope>NUCLEOTIDE SEQUENCE [LARGE SCALE GENOMIC DNA]</scope>
</reference>
<keyword evidence="4" id="KW-1185">Reference proteome</keyword>
<comment type="caution">
    <text evidence="3">The sequence shown here is derived from an EMBL/GenBank/DDBJ whole genome shotgun (WGS) entry which is preliminary data.</text>
</comment>
<evidence type="ECO:0000313" key="3">
    <source>
        <dbReference type="EMBL" id="GBN23757.1"/>
    </source>
</evidence>
<feature type="region of interest" description="Disordered" evidence="1">
    <location>
        <begin position="1"/>
        <end position="37"/>
    </location>
</feature>
<sequence>MSGKQKESGRKSFRKSEDIHSEGKNMNGEAEEEEPLSAVSFRLRNSISRNAKSLLRPKNRIRTRNRSDWIKVLISKLIFIALGGWGRDAGWDGAEKNVFH</sequence>
<evidence type="ECO:0000256" key="1">
    <source>
        <dbReference type="SAM" id="MobiDB-lite"/>
    </source>
</evidence>
<gene>
    <name evidence="3" type="ORF">AVEN_139253_1</name>
</gene>
<name>A0A4Y2MDF8_ARAVE</name>
<dbReference type="Proteomes" id="UP000499080">
    <property type="component" value="Unassembled WGS sequence"/>
</dbReference>
<evidence type="ECO:0000313" key="4">
    <source>
        <dbReference type="Proteomes" id="UP000499080"/>
    </source>
</evidence>
<protein>
    <submittedName>
        <fullName evidence="3">Uncharacterized protein</fullName>
    </submittedName>
</protein>
<keyword evidence="2" id="KW-1133">Transmembrane helix</keyword>
<keyword evidence="2" id="KW-0812">Transmembrane</keyword>
<accession>A0A4Y2MDF8</accession>
<feature type="transmembrane region" description="Helical" evidence="2">
    <location>
        <begin position="69"/>
        <end position="86"/>
    </location>
</feature>
<proteinExistence type="predicted"/>
<feature type="compositionally biased region" description="Basic and acidic residues" evidence="1">
    <location>
        <begin position="1"/>
        <end position="23"/>
    </location>
</feature>
<organism evidence="3 4">
    <name type="scientific">Araneus ventricosus</name>
    <name type="common">Orbweaver spider</name>
    <name type="synonym">Epeira ventricosa</name>
    <dbReference type="NCBI Taxonomy" id="182803"/>
    <lineage>
        <taxon>Eukaryota</taxon>
        <taxon>Metazoa</taxon>
        <taxon>Ecdysozoa</taxon>
        <taxon>Arthropoda</taxon>
        <taxon>Chelicerata</taxon>
        <taxon>Arachnida</taxon>
        <taxon>Araneae</taxon>
        <taxon>Araneomorphae</taxon>
        <taxon>Entelegynae</taxon>
        <taxon>Araneoidea</taxon>
        <taxon>Araneidae</taxon>
        <taxon>Araneus</taxon>
    </lineage>
</organism>
<dbReference type="AlphaFoldDB" id="A0A4Y2MDF8"/>
<keyword evidence="2" id="KW-0472">Membrane</keyword>
<evidence type="ECO:0000256" key="2">
    <source>
        <dbReference type="SAM" id="Phobius"/>
    </source>
</evidence>